<dbReference type="PROSITE" id="PS50052">
    <property type="entry name" value="GUANYLATE_KINASE_2"/>
    <property type="match status" value="1"/>
</dbReference>
<keyword evidence="3 5" id="KW-0418">Kinase</keyword>
<keyword evidence="2" id="KW-0808">Transferase</keyword>
<name>A0A7C0ZFB4_UNCW3</name>
<dbReference type="Gene3D" id="3.40.50.300">
    <property type="entry name" value="P-loop containing nucleotide triphosphate hydrolases"/>
    <property type="match status" value="1"/>
</dbReference>
<dbReference type="GO" id="GO:0005829">
    <property type="term" value="C:cytosol"/>
    <property type="evidence" value="ECO:0007669"/>
    <property type="project" value="TreeGrafter"/>
</dbReference>
<evidence type="ECO:0000313" key="5">
    <source>
        <dbReference type="EMBL" id="HDI83302.1"/>
    </source>
</evidence>
<dbReference type="InterPro" id="IPR027417">
    <property type="entry name" value="P-loop_NTPase"/>
</dbReference>
<organism evidence="5">
    <name type="scientific">candidate division WOR-3 bacterium</name>
    <dbReference type="NCBI Taxonomy" id="2052148"/>
    <lineage>
        <taxon>Bacteria</taxon>
        <taxon>Bacteria division WOR-3</taxon>
    </lineage>
</organism>
<dbReference type="SUPFAM" id="SSF52540">
    <property type="entry name" value="P-loop containing nucleoside triphosphate hydrolases"/>
    <property type="match status" value="1"/>
</dbReference>
<dbReference type="InterPro" id="IPR008144">
    <property type="entry name" value="Guanylate_kin-like_dom"/>
</dbReference>
<feature type="domain" description="Guanylate kinase-like" evidence="4">
    <location>
        <begin position="1"/>
        <end position="105"/>
    </location>
</feature>
<dbReference type="InterPro" id="IPR008145">
    <property type="entry name" value="GK/Ca_channel_bsu"/>
</dbReference>
<dbReference type="PANTHER" id="PTHR23117">
    <property type="entry name" value="GUANYLATE KINASE-RELATED"/>
    <property type="match status" value="1"/>
</dbReference>
<protein>
    <submittedName>
        <fullName evidence="5">Guanylate kinase</fullName>
    </submittedName>
</protein>
<comment type="caution">
    <text evidence="5">The sequence shown here is derived from an EMBL/GenBank/DDBJ whole genome shotgun (WGS) entry which is preliminary data.</text>
</comment>
<feature type="non-terminal residue" evidence="5">
    <location>
        <position position="1"/>
    </location>
</feature>
<accession>A0A7C0ZFB4</accession>
<dbReference type="GO" id="GO:0004385">
    <property type="term" value="F:GMP kinase activity"/>
    <property type="evidence" value="ECO:0007669"/>
    <property type="project" value="TreeGrafter"/>
</dbReference>
<evidence type="ECO:0000256" key="1">
    <source>
        <dbReference type="ARBA" id="ARBA00005790"/>
    </source>
</evidence>
<dbReference type="Proteomes" id="UP000885847">
    <property type="component" value="Unassembled WGS sequence"/>
</dbReference>
<comment type="similarity">
    <text evidence="1">Belongs to the guanylate kinase family.</text>
</comment>
<dbReference type="Pfam" id="PF00625">
    <property type="entry name" value="Guanylate_kin"/>
    <property type="match status" value="1"/>
</dbReference>
<evidence type="ECO:0000256" key="2">
    <source>
        <dbReference type="ARBA" id="ARBA00022679"/>
    </source>
</evidence>
<sequence>YYGTLKEPVENALQKGKIVLMDLDTKGSLRIKQLFKDDAVLLFLITDSVETLKERLIGRGTDPPEVRERRLKNLREELEDGKHFDYIIKNIYIDEVISAIHSIVRAEKLKSIRNQDIISKLLFDLNT</sequence>
<dbReference type="PANTHER" id="PTHR23117:SF13">
    <property type="entry name" value="GUANYLATE KINASE"/>
    <property type="match status" value="1"/>
</dbReference>
<reference evidence="5" key="1">
    <citation type="journal article" date="2020" name="mSystems">
        <title>Genome- and Community-Level Interaction Insights into Carbon Utilization and Element Cycling Functions of Hydrothermarchaeota in Hydrothermal Sediment.</title>
        <authorList>
            <person name="Zhou Z."/>
            <person name="Liu Y."/>
            <person name="Xu W."/>
            <person name="Pan J."/>
            <person name="Luo Z.H."/>
            <person name="Li M."/>
        </authorList>
    </citation>
    <scope>NUCLEOTIDE SEQUENCE [LARGE SCALE GENOMIC DNA]</scope>
    <source>
        <strain evidence="5">HyVt-102</strain>
    </source>
</reference>
<evidence type="ECO:0000259" key="4">
    <source>
        <dbReference type="PROSITE" id="PS50052"/>
    </source>
</evidence>
<dbReference type="AlphaFoldDB" id="A0A7C0ZFB4"/>
<evidence type="ECO:0000256" key="3">
    <source>
        <dbReference type="ARBA" id="ARBA00022777"/>
    </source>
</evidence>
<gene>
    <name evidence="5" type="ORF">ENF18_05875</name>
</gene>
<proteinExistence type="inferred from homology"/>
<dbReference type="EMBL" id="DQWE01000279">
    <property type="protein sequence ID" value="HDI83302.1"/>
    <property type="molecule type" value="Genomic_DNA"/>
</dbReference>